<dbReference type="Proteomes" id="UP000240880">
    <property type="component" value="Unassembled WGS sequence"/>
</dbReference>
<dbReference type="Gene3D" id="3.40.1260.10">
    <property type="entry name" value="DsrEFH-like"/>
    <property type="match status" value="1"/>
</dbReference>
<dbReference type="EMBL" id="NEXC01000008">
    <property type="protein sequence ID" value="PSN84094.1"/>
    <property type="molecule type" value="Genomic_DNA"/>
</dbReference>
<name>A0A2R6ACF4_9ARCH</name>
<reference evidence="1 2" key="1">
    <citation type="submission" date="2017-04" db="EMBL/GenBank/DDBJ databases">
        <title>Novel microbial lineages endemic to geothermal iron-oxide mats fill important gaps in the evolutionary history of Archaea.</title>
        <authorList>
            <person name="Jay Z.J."/>
            <person name="Beam J.P."/>
            <person name="Dlakic M."/>
            <person name="Rusch D.B."/>
            <person name="Kozubal M.A."/>
            <person name="Inskeep W.P."/>
        </authorList>
    </citation>
    <scope>NUCLEOTIDE SEQUENCE [LARGE SCALE GENOMIC DNA]</scope>
    <source>
        <strain evidence="1">OSP_D</strain>
    </source>
</reference>
<proteinExistence type="predicted"/>
<dbReference type="Pfam" id="PF02635">
    <property type="entry name" value="DsrE"/>
    <property type="match status" value="1"/>
</dbReference>
<dbReference type="InterPro" id="IPR003787">
    <property type="entry name" value="Sulphur_relay_DsrE/F-like"/>
</dbReference>
<evidence type="ECO:0000313" key="1">
    <source>
        <dbReference type="EMBL" id="PSN84094.1"/>
    </source>
</evidence>
<protein>
    <submittedName>
        <fullName evidence="1">Uncharacterized protein</fullName>
    </submittedName>
</protein>
<sequence length="113" mass="12487">MAKVLFLIISGKEAPQKAELGIIVAARSVLAKRYEDLKVIFFGPSQEYITKLSGQAKEHFEILLKNRAIDSACVNIAQNMGIKPELEALGVELLPAGERIAHYVNQGYQVITF</sequence>
<dbReference type="AlphaFoldDB" id="A0A2R6ACF4"/>
<organism evidence="1 2">
    <name type="scientific">Candidatus Marsarchaeota G1 archaeon OSP_D</name>
    <dbReference type="NCBI Taxonomy" id="1978155"/>
    <lineage>
        <taxon>Archaea</taxon>
        <taxon>Candidatus Marsarchaeota</taxon>
        <taxon>Candidatus Marsarchaeota group 1</taxon>
    </lineage>
</organism>
<comment type="caution">
    <text evidence="1">The sequence shown here is derived from an EMBL/GenBank/DDBJ whole genome shotgun (WGS) entry which is preliminary data.</text>
</comment>
<dbReference type="InterPro" id="IPR027396">
    <property type="entry name" value="DsrEFH-like"/>
</dbReference>
<dbReference type="SUPFAM" id="SSF75169">
    <property type="entry name" value="DsrEFH-like"/>
    <property type="match status" value="1"/>
</dbReference>
<evidence type="ECO:0000313" key="2">
    <source>
        <dbReference type="Proteomes" id="UP000240880"/>
    </source>
</evidence>
<accession>A0A2R6ACF4</accession>
<gene>
    <name evidence="1" type="ORF">B9Q01_02400</name>
</gene>